<dbReference type="InterPro" id="IPR039417">
    <property type="entry name" value="Peptidase_C1A_papain-like"/>
</dbReference>
<evidence type="ECO:0000259" key="7">
    <source>
        <dbReference type="SMART" id="SM00645"/>
    </source>
</evidence>
<sequence>MREAPYKPTKNIVLSLYYAQHQSPMPPLLLFFLSILFLFTYSYSSSESIPFRSELEVNLLFEGWLMKHNKTYKENSFEKAKRYDIFKDNLRYIDEHNGGNHTFTLFLNVFADLTVEEYRDTYLGSLPPLPKETVGSNSDIYNDNFDDFGSEIPNSTDWRASGAVTPVKHQGACFCCWAFAAVATVEGINQIVTGELISLSVQQIVDCYSKSCDRGYIDDALKYIRRNGGIDSDVDYPYNATYEQCDKKKEGKKVVTIDTYQHLSENNEPRLKMGVAKQPVAVGIHAYERAFQLYGHGIFTSKCGTRIDHAVTIVGYGNEDKLDYWIIKNCWGNFWGEAGYMRLERNVESIKGKCGIAQYPYIPLKKKKASSLE</sequence>
<evidence type="ECO:0000313" key="10">
    <source>
        <dbReference type="RefSeq" id="XP_039131768.1"/>
    </source>
</evidence>
<keyword evidence="5" id="KW-0788">Thiol protease</keyword>
<feature type="domain" description="Cathepsin propeptide inhibitor" evidence="8">
    <location>
        <begin position="61"/>
        <end position="118"/>
    </location>
</feature>
<dbReference type="Pfam" id="PF08246">
    <property type="entry name" value="Inhibitor_I29"/>
    <property type="match status" value="1"/>
</dbReference>
<comment type="similarity">
    <text evidence="1">Belongs to the peptidase C1 family.</text>
</comment>
<dbReference type="GO" id="GO:0008234">
    <property type="term" value="F:cysteine-type peptidase activity"/>
    <property type="evidence" value="ECO:0007669"/>
    <property type="project" value="UniProtKB-KW"/>
</dbReference>
<dbReference type="PANTHER" id="PTHR12411">
    <property type="entry name" value="CYSTEINE PROTEASE FAMILY C1-RELATED"/>
    <property type="match status" value="1"/>
</dbReference>
<keyword evidence="2" id="KW-0645">Protease</keyword>
<evidence type="ECO:0000313" key="9">
    <source>
        <dbReference type="Proteomes" id="UP001515500"/>
    </source>
</evidence>
<evidence type="ECO:0000256" key="3">
    <source>
        <dbReference type="ARBA" id="ARBA00022729"/>
    </source>
</evidence>
<dbReference type="SUPFAM" id="SSF54001">
    <property type="entry name" value="Cysteine proteinases"/>
    <property type="match status" value="1"/>
</dbReference>
<gene>
    <name evidence="10" type="primary">LOC120268411</name>
</gene>
<dbReference type="InterPro" id="IPR013128">
    <property type="entry name" value="Peptidase_C1A"/>
</dbReference>
<dbReference type="SMART" id="SM00645">
    <property type="entry name" value="Pept_C1"/>
    <property type="match status" value="1"/>
</dbReference>
<dbReference type="InterPro" id="IPR038765">
    <property type="entry name" value="Papain-like_cys_pep_sf"/>
</dbReference>
<evidence type="ECO:0000256" key="4">
    <source>
        <dbReference type="ARBA" id="ARBA00022801"/>
    </source>
</evidence>
<organism evidence="9 10">
    <name type="scientific">Dioscorea cayennensis subsp. rotundata</name>
    <name type="common">White Guinea yam</name>
    <name type="synonym">Dioscorea rotundata</name>
    <dbReference type="NCBI Taxonomy" id="55577"/>
    <lineage>
        <taxon>Eukaryota</taxon>
        <taxon>Viridiplantae</taxon>
        <taxon>Streptophyta</taxon>
        <taxon>Embryophyta</taxon>
        <taxon>Tracheophyta</taxon>
        <taxon>Spermatophyta</taxon>
        <taxon>Magnoliopsida</taxon>
        <taxon>Liliopsida</taxon>
        <taxon>Dioscoreales</taxon>
        <taxon>Dioscoreaceae</taxon>
        <taxon>Dioscorea</taxon>
    </lineage>
</organism>
<dbReference type="InterPro" id="IPR000668">
    <property type="entry name" value="Peptidase_C1A_C"/>
</dbReference>
<keyword evidence="3" id="KW-0732">Signal</keyword>
<keyword evidence="4" id="KW-0378">Hydrolase</keyword>
<dbReference type="FunFam" id="3.90.70.10:FF:000067">
    <property type="entry name" value="Senescence-specific cysteine protease"/>
    <property type="match status" value="1"/>
</dbReference>
<evidence type="ECO:0000259" key="8">
    <source>
        <dbReference type="SMART" id="SM00848"/>
    </source>
</evidence>
<evidence type="ECO:0000256" key="6">
    <source>
        <dbReference type="ARBA" id="ARBA00023157"/>
    </source>
</evidence>
<dbReference type="PRINTS" id="PR00705">
    <property type="entry name" value="PAPAIN"/>
</dbReference>
<keyword evidence="6" id="KW-1015">Disulfide bond</keyword>
<dbReference type="PROSITE" id="PS00639">
    <property type="entry name" value="THIOL_PROTEASE_HIS"/>
    <property type="match status" value="1"/>
</dbReference>
<dbReference type="Pfam" id="PF00112">
    <property type="entry name" value="Peptidase_C1"/>
    <property type="match status" value="1"/>
</dbReference>
<dbReference type="AlphaFoldDB" id="A0AB40BWA6"/>
<name>A0AB40BWA6_DIOCR</name>
<dbReference type="GeneID" id="120268411"/>
<dbReference type="SMART" id="SM00848">
    <property type="entry name" value="Inhibitor_I29"/>
    <property type="match status" value="1"/>
</dbReference>
<protein>
    <submittedName>
        <fullName evidence="10">Zingipain-2-like</fullName>
    </submittedName>
</protein>
<dbReference type="Gene3D" id="3.90.70.10">
    <property type="entry name" value="Cysteine proteinases"/>
    <property type="match status" value="1"/>
</dbReference>
<dbReference type="InterPro" id="IPR013201">
    <property type="entry name" value="Prot_inhib_I29"/>
</dbReference>
<dbReference type="InterPro" id="IPR025660">
    <property type="entry name" value="Pept_his_AS"/>
</dbReference>
<evidence type="ECO:0000256" key="5">
    <source>
        <dbReference type="ARBA" id="ARBA00022807"/>
    </source>
</evidence>
<evidence type="ECO:0000256" key="2">
    <source>
        <dbReference type="ARBA" id="ARBA00022670"/>
    </source>
</evidence>
<dbReference type="CDD" id="cd02248">
    <property type="entry name" value="Peptidase_C1A"/>
    <property type="match status" value="1"/>
</dbReference>
<dbReference type="RefSeq" id="XP_039131768.1">
    <property type="nucleotide sequence ID" value="XM_039275834.1"/>
</dbReference>
<dbReference type="GO" id="GO:0006508">
    <property type="term" value="P:proteolysis"/>
    <property type="evidence" value="ECO:0007669"/>
    <property type="project" value="UniProtKB-KW"/>
</dbReference>
<evidence type="ECO:0000256" key="1">
    <source>
        <dbReference type="ARBA" id="ARBA00008455"/>
    </source>
</evidence>
<keyword evidence="9" id="KW-1185">Reference proteome</keyword>
<accession>A0AB40BWA6</accession>
<proteinExistence type="inferred from homology"/>
<feature type="domain" description="Peptidase C1A papain C-terminal" evidence="7">
    <location>
        <begin position="152"/>
        <end position="364"/>
    </location>
</feature>
<dbReference type="Proteomes" id="UP001515500">
    <property type="component" value="Chromosome 9"/>
</dbReference>
<reference evidence="10" key="1">
    <citation type="submission" date="2025-08" db="UniProtKB">
        <authorList>
            <consortium name="RefSeq"/>
        </authorList>
    </citation>
    <scope>IDENTIFICATION</scope>
</reference>